<feature type="region of interest" description="Disordered" evidence="7">
    <location>
        <begin position="572"/>
        <end position="617"/>
    </location>
</feature>
<evidence type="ECO:0000256" key="3">
    <source>
        <dbReference type="ARBA" id="ARBA00022473"/>
    </source>
</evidence>
<feature type="region of interest" description="Disordered" evidence="7">
    <location>
        <begin position="81"/>
        <end position="237"/>
    </location>
</feature>
<comment type="subcellular location">
    <subcellularLocation>
        <location evidence="1">Cytoplasm</location>
    </subcellularLocation>
</comment>
<dbReference type="SUPFAM" id="SSF54236">
    <property type="entry name" value="Ubiquitin-like"/>
    <property type="match status" value="1"/>
</dbReference>
<dbReference type="Gene3D" id="2.40.240.130">
    <property type="match status" value="1"/>
</dbReference>
<dbReference type="FunFam" id="2.40.240.130:FF:000001">
    <property type="entry name" value="Segment polarity protein dishevelled homolog DVL-1"/>
    <property type="match status" value="1"/>
</dbReference>
<dbReference type="PROSITE" id="PS50841">
    <property type="entry name" value="DIX"/>
    <property type="match status" value="1"/>
</dbReference>
<dbReference type="AlphaFoldDB" id="A0A7M7P254"/>
<dbReference type="Pfam" id="PF02377">
    <property type="entry name" value="Dishevelled"/>
    <property type="match status" value="1"/>
</dbReference>
<dbReference type="InterPro" id="IPR036390">
    <property type="entry name" value="WH_DNA-bd_sf"/>
</dbReference>
<dbReference type="CDD" id="cd06717">
    <property type="entry name" value="PDZ_Dishevelled-like"/>
    <property type="match status" value="1"/>
</dbReference>
<dbReference type="SMART" id="SM00021">
    <property type="entry name" value="DAX"/>
    <property type="match status" value="1"/>
</dbReference>
<keyword evidence="12" id="KW-1185">Reference proteome</keyword>
<dbReference type="RefSeq" id="XP_030842762.1">
    <property type="nucleotide sequence ID" value="XM_030986902.1"/>
</dbReference>
<keyword evidence="5 6" id="KW-0879">Wnt signaling pathway</keyword>
<dbReference type="Gene3D" id="1.10.10.10">
    <property type="entry name" value="Winged helix-like DNA-binding domain superfamily/Winged helix DNA-binding domain"/>
    <property type="match status" value="1"/>
</dbReference>
<dbReference type="Pfam" id="PF00595">
    <property type="entry name" value="PDZ"/>
    <property type="match status" value="1"/>
</dbReference>
<dbReference type="InterPro" id="IPR001478">
    <property type="entry name" value="PDZ"/>
</dbReference>
<keyword evidence="3" id="KW-0217">Developmental protein</keyword>
<evidence type="ECO:0000313" key="12">
    <source>
        <dbReference type="Proteomes" id="UP000007110"/>
    </source>
</evidence>
<dbReference type="PROSITE" id="PS50106">
    <property type="entry name" value="PDZ"/>
    <property type="match status" value="1"/>
</dbReference>
<dbReference type="GO" id="GO:0005829">
    <property type="term" value="C:cytosol"/>
    <property type="evidence" value="ECO:0000318"/>
    <property type="project" value="GO_Central"/>
</dbReference>
<dbReference type="InterPro" id="IPR008339">
    <property type="entry name" value="Dishevelled_fam"/>
</dbReference>
<feature type="domain" description="DEP" evidence="9">
    <location>
        <begin position="429"/>
        <end position="503"/>
    </location>
</feature>
<evidence type="ECO:0008006" key="13">
    <source>
        <dbReference type="Google" id="ProtNLM"/>
    </source>
</evidence>
<feature type="compositionally biased region" description="Low complexity" evidence="7">
    <location>
        <begin position="199"/>
        <end position="213"/>
    </location>
</feature>
<feature type="compositionally biased region" description="Low complexity" evidence="7">
    <location>
        <begin position="175"/>
        <end position="188"/>
    </location>
</feature>
<evidence type="ECO:0000256" key="1">
    <source>
        <dbReference type="ARBA" id="ARBA00004496"/>
    </source>
</evidence>
<feature type="compositionally biased region" description="Basic residues" evidence="7">
    <location>
        <begin position="217"/>
        <end position="227"/>
    </location>
</feature>
<evidence type="ECO:0000256" key="4">
    <source>
        <dbReference type="ARBA" id="ARBA00022490"/>
    </source>
</evidence>
<feature type="region of interest" description="Disordered" evidence="7">
    <location>
        <begin position="526"/>
        <end position="552"/>
    </location>
</feature>
<comment type="similarity">
    <text evidence="2">Belongs to the DSH family.</text>
</comment>
<evidence type="ECO:0000256" key="5">
    <source>
        <dbReference type="ARBA" id="ARBA00022687"/>
    </source>
</evidence>
<dbReference type="SMART" id="SM00228">
    <property type="entry name" value="PDZ"/>
    <property type="match status" value="1"/>
</dbReference>
<evidence type="ECO:0000259" key="9">
    <source>
        <dbReference type="PROSITE" id="PS50186"/>
    </source>
</evidence>
<dbReference type="SUPFAM" id="SSF50156">
    <property type="entry name" value="PDZ domain-like"/>
    <property type="match status" value="1"/>
</dbReference>
<dbReference type="InterPro" id="IPR003351">
    <property type="entry name" value="Dishevelled_protein_dom"/>
</dbReference>
<dbReference type="Pfam" id="PF12316">
    <property type="entry name" value="Dsh_C"/>
    <property type="match status" value="1"/>
</dbReference>
<dbReference type="SUPFAM" id="SSF46785">
    <property type="entry name" value="Winged helix' DNA-binding domain"/>
    <property type="match status" value="1"/>
</dbReference>
<proteinExistence type="inferred from homology"/>
<dbReference type="GO" id="GO:0005109">
    <property type="term" value="F:frizzled binding"/>
    <property type="evidence" value="ECO:0000318"/>
    <property type="project" value="GO_Central"/>
</dbReference>
<dbReference type="PROSITE" id="PS50186">
    <property type="entry name" value="DEP"/>
    <property type="match status" value="1"/>
</dbReference>
<dbReference type="InterPro" id="IPR036388">
    <property type="entry name" value="WH-like_DNA-bd_sf"/>
</dbReference>
<feature type="compositionally biased region" description="Pro residues" evidence="7">
    <location>
        <begin position="535"/>
        <end position="552"/>
    </location>
</feature>
<evidence type="ECO:0000259" key="8">
    <source>
        <dbReference type="PROSITE" id="PS50106"/>
    </source>
</evidence>
<dbReference type="InterPro" id="IPR024580">
    <property type="entry name" value="Dishevelled_C-dom"/>
</dbReference>
<evidence type="ECO:0000256" key="7">
    <source>
        <dbReference type="SAM" id="MobiDB-lite"/>
    </source>
</evidence>
<dbReference type="InterPro" id="IPR000591">
    <property type="entry name" value="DEP_dom"/>
</dbReference>
<dbReference type="Gene3D" id="2.30.42.10">
    <property type="match status" value="1"/>
</dbReference>
<dbReference type="KEGG" id="spu:584189"/>
<dbReference type="InterPro" id="IPR001158">
    <property type="entry name" value="DIX"/>
</dbReference>
<organism evidence="11 12">
    <name type="scientific">Strongylocentrotus purpuratus</name>
    <name type="common">Purple sea urchin</name>
    <dbReference type="NCBI Taxonomy" id="7668"/>
    <lineage>
        <taxon>Eukaryota</taxon>
        <taxon>Metazoa</taxon>
        <taxon>Echinodermata</taxon>
        <taxon>Eleutherozoa</taxon>
        <taxon>Echinozoa</taxon>
        <taxon>Echinoidea</taxon>
        <taxon>Euechinoidea</taxon>
        <taxon>Echinacea</taxon>
        <taxon>Camarodonta</taxon>
        <taxon>Echinidea</taxon>
        <taxon>Strongylocentrotidae</taxon>
        <taxon>Strongylocentrotus</taxon>
    </lineage>
</organism>
<feature type="domain" description="DIX" evidence="10">
    <location>
        <begin position="1"/>
        <end position="82"/>
    </location>
</feature>
<protein>
    <recommendedName>
        <fullName evidence="13">Dishevelled</fullName>
    </recommendedName>
</protein>
<dbReference type="OrthoDB" id="10031689at2759"/>
<reference evidence="11" key="2">
    <citation type="submission" date="2021-01" db="UniProtKB">
        <authorList>
            <consortium name="EnsemblMetazoa"/>
        </authorList>
    </citation>
    <scope>IDENTIFICATION</scope>
</reference>
<feature type="compositionally biased region" description="Basic residues" evidence="7">
    <location>
        <begin position="160"/>
        <end position="170"/>
    </location>
</feature>
<feature type="compositionally biased region" description="Basic and acidic residues" evidence="7">
    <location>
        <begin position="128"/>
        <end position="143"/>
    </location>
</feature>
<dbReference type="PRINTS" id="PR01760">
    <property type="entry name" value="DISHEVELLED"/>
</dbReference>
<keyword evidence="4" id="KW-0963">Cytoplasm</keyword>
<evidence type="ECO:0000256" key="2">
    <source>
        <dbReference type="ARBA" id="ARBA00008735"/>
    </source>
</evidence>
<dbReference type="InterPro" id="IPR036034">
    <property type="entry name" value="PDZ_sf"/>
</dbReference>
<dbReference type="InterPro" id="IPR038207">
    <property type="entry name" value="DIX_dom_sf"/>
</dbReference>
<dbReference type="GeneID" id="584189"/>
<dbReference type="CDD" id="cd04438">
    <property type="entry name" value="DEP_dishevelled"/>
    <property type="match status" value="1"/>
</dbReference>
<reference evidence="12" key="1">
    <citation type="submission" date="2015-02" db="EMBL/GenBank/DDBJ databases">
        <title>Genome sequencing for Strongylocentrotus purpuratus.</title>
        <authorList>
            <person name="Murali S."/>
            <person name="Liu Y."/>
            <person name="Vee V."/>
            <person name="English A."/>
            <person name="Wang M."/>
            <person name="Skinner E."/>
            <person name="Han Y."/>
            <person name="Muzny D.M."/>
            <person name="Worley K.C."/>
            <person name="Gibbs R.A."/>
        </authorList>
    </citation>
    <scope>NUCLEOTIDE SEQUENCE</scope>
</reference>
<evidence type="ECO:0000256" key="6">
    <source>
        <dbReference type="PROSITE-ProRule" id="PRU00069"/>
    </source>
</evidence>
<dbReference type="InterPro" id="IPR015506">
    <property type="entry name" value="Dsh/Dvl-rel"/>
</dbReference>
<dbReference type="GO" id="GO:0060070">
    <property type="term" value="P:canonical Wnt signaling pathway"/>
    <property type="evidence" value="ECO:0000318"/>
    <property type="project" value="GO_Central"/>
</dbReference>
<dbReference type="InterPro" id="IPR029071">
    <property type="entry name" value="Ubiquitin-like_domsf"/>
</dbReference>
<dbReference type="PANTHER" id="PTHR10878">
    <property type="entry name" value="SEGMENT POLARITY PROTEIN DISHEVELLED"/>
    <property type="match status" value="1"/>
</dbReference>
<feature type="compositionally biased region" description="Low complexity" evidence="7">
    <location>
        <begin position="601"/>
        <end position="610"/>
    </location>
</feature>
<dbReference type="EnsemblMetazoa" id="XM_030986902">
    <property type="protein sequence ID" value="XP_030842762"/>
    <property type="gene ID" value="LOC584189"/>
</dbReference>
<accession>A0A7M7P254</accession>
<dbReference type="FunFam" id="2.30.42.10:FF:000014">
    <property type="entry name" value="Segment polarity protein dishevelled homolog DVL-3"/>
    <property type="match status" value="1"/>
</dbReference>
<sequence>MEETKIIYHIDDEDTPYLVKLPIPAADVTLGDFKNVLNRPNYKFFFKSMDDDFGVVKEEIVDDDTKLPCFNGRVVSWLVPAEGSTNGSDTASVTTDTRGDSQLPPERTGGIGDSRPPSFHSSGGGVQDKFDDTDTCTESERSSRRGHHRMRRDKYNNFSRSKRDHHHRSGHGYESSSTLMSSDIDSTSCFESTDDDSSRFSSATERSSLARPMRGPPKNRKKKRRSKMPPVHRASSFSSITDSTMSLNIINVTLNLDKINFLGISIVGQSNKGGDGGIYVGSIMKGGAVAADGRIEPGDMILQVNEVSFENMSNDDAVRVLREAVHQPGPIKLVVAKCWDPSPKGYFTIPRSEPVRPIDPGAWVAHTNAMKVAAEYQGRAGPMSPSMTSMTSTSSSITSSLPESERLEDFGRLTLNTDMTTIARAMAAPDSGLDIRDRMWLKITISSAFIGSDVVEWLFTHVEGFQDRREARKYACNLLKAGFIRHTVNKITFSEQCYYVFGDLCGNMASLSLGDEASEADRDTLAPLPQQGHWMPPPLPTAPPMPYQMPPGVPGYTSFDTASYTSFGATSIGSGSGGSSDSGHSQAKAMAAKGGSGSKGSGSESSDQASTVAGDIPPALMGSMQGIGPPSVTNTGMMVPGGAPCGSLGSLGSHGALSNHGIGPPSMGGVQHQVIGFGPPPGVPHQLQHVIGPPPHQTQGIGPAQGIGPPSQGVPQMMVPMMPRQLGSVPEDLSGSRQSFRMAMGNPYFDDSVSVTLL</sequence>
<dbReference type="FunCoup" id="A0A7M7P254">
    <property type="interactions" value="1433"/>
</dbReference>
<name>A0A7M7P254_STRPU</name>
<dbReference type="Pfam" id="PF00610">
    <property type="entry name" value="DEP"/>
    <property type="match status" value="1"/>
</dbReference>
<dbReference type="SMART" id="SM00049">
    <property type="entry name" value="DEP"/>
    <property type="match status" value="1"/>
</dbReference>
<evidence type="ECO:0000313" key="11">
    <source>
        <dbReference type="EnsemblMetazoa" id="XP_030842762"/>
    </source>
</evidence>
<feature type="compositionally biased region" description="Polar residues" evidence="7">
    <location>
        <begin position="83"/>
        <end position="96"/>
    </location>
</feature>
<dbReference type="Proteomes" id="UP000007110">
    <property type="component" value="Unassembled WGS sequence"/>
</dbReference>
<feature type="domain" description="PDZ" evidence="8">
    <location>
        <begin position="251"/>
        <end position="324"/>
    </location>
</feature>
<dbReference type="PANTHER" id="PTHR10878:SF25">
    <property type="entry name" value="SEGMENT POLARITY PROTEIN DISHEVELLED"/>
    <property type="match status" value="1"/>
</dbReference>
<dbReference type="GO" id="GO:0035556">
    <property type="term" value="P:intracellular signal transduction"/>
    <property type="evidence" value="ECO:0007669"/>
    <property type="project" value="InterPro"/>
</dbReference>
<dbReference type="InParanoid" id="A0A7M7P254"/>
<dbReference type="Pfam" id="PF00778">
    <property type="entry name" value="DIX"/>
    <property type="match status" value="1"/>
</dbReference>
<feature type="compositionally biased region" description="Low complexity" evidence="7">
    <location>
        <begin position="581"/>
        <end position="593"/>
    </location>
</feature>
<dbReference type="FunFam" id="1.10.10.10:FF:000040">
    <property type="entry name" value="segment polarity protein dishevelled homolog DVL-3"/>
    <property type="match status" value="1"/>
</dbReference>
<evidence type="ECO:0000259" key="10">
    <source>
        <dbReference type="PROSITE" id="PS50841"/>
    </source>
</evidence>
<dbReference type="OMA" id="RFEEFHL"/>